<dbReference type="EMBL" id="ML179537">
    <property type="protein sequence ID" value="THU85628.1"/>
    <property type="molecule type" value="Genomic_DNA"/>
</dbReference>
<name>A0A4S8LBE3_DENBC</name>
<evidence type="ECO:0000313" key="3">
    <source>
        <dbReference type="Proteomes" id="UP000297245"/>
    </source>
</evidence>
<feature type="non-terminal residue" evidence="2">
    <location>
        <position position="1"/>
    </location>
</feature>
<dbReference type="Proteomes" id="UP000297245">
    <property type="component" value="Unassembled WGS sequence"/>
</dbReference>
<dbReference type="OrthoDB" id="2684108at2759"/>
<protein>
    <submittedName>
        <fullName evidence="2">Uncharacterized protein</fullName>
    </submittedName>
</protein>
<sequence length="120" mass="13478">GWGKSYQKKLTTEECIYDEDVNAAAGILWSLIESSLVSEVTTPVIEELQKLNIPRLVSRYLVCVISPGSGLKLTIDGLEYNFSNFEQALLEVYLTQGYSVLVFFIIMGFLKLIKSQVVSY</sequence>
<organism evidence="2 3">
    <name type="scientific">Dendrothele bispora (strain CBS 962.96)</name>
    <dbReference type="NCBI Taxonomy" id="1314807"/>
    <lineage>
        <taxon>Eukaryota</taxon>
        <taxon>Fungi</taxon>
        <taxon>Dikarya</taxon>
        <taxon>Basidiomycota</taxon>
        <taxon>Agaricomycotina</taxon>
        <taxon>Agaricomycetes</taxon>
        <taxon>Agaricomycetidae</taxon>
        <taxon>Agaricales</taxon>
        <taxon>Agaricales incertae sedis</taxon>
        <taxon>Dendrothele</taxon>
    </lineage>
</organism>
<keyword evidence="1" id="KW-1133">Transmembrane helix</keyword>
<keyword evidence="1" id="KW-0812">Transmembrane</keyword>
<proteinExistence type="predicted"/>
<reference evidence="2 3" key="1">
    <citation type="journal article" date="2019" name="Nat. Ecol. Evol.">
        <title>Megaphylogeny resolves global patterns of mushroom evolution.</title>
        <authorList>
            <person name="Varga T."/>
            <person name="Krizsan K."/>
            <person name="Foldi C."/>
            <person name="Dima B."/>
            <person name="Sanchez-Garcia M."/>
            <person name="Sanchez-Ramirez S."/>
            <person name="Szollosi G.J."/>
            <person name="Szarkandi J.G."/>
            <person name="Papp V."/>
            <person name="Albert L."/>
            <person name="Andreopoulos W."/>
            <person name="Angelini C."/>
            <person name="Antonin V."/>
            <person name="Barry K.W."/>
            <person name="Bougher N.L."/>
            <person name="Buchanan P."/>
            <person name="Buyck B."/>
            <person name="Bense V."/>
            <person name="Catcheside P."/>
            <person name="Chovatia M."/>
            <person name="Cooper J."/>
            <person name="Damon W."/>
            <person name="Desjardin D."/>
            <person name="Finy P."/>
            <person name="Geml J."/>
            <person name="Haridas S."/>
            <person name="Hughes K."/>
            <person name="Justo A."/>
            <person name="Karasinski D."/>
            <person name="Kautmanova I."/>
            <person name="Kiss B."/>
            <person name="Kocsube S."/>
            <person name="Kotiranta H."/>
            <person name="LaButti K.M."/>
            <person name="Lechner B.E."/>
            <person name="Liimatainen K."/>
            <person name="Lipzen A."/>
            <person name="Lukacs Z."/>
            <person name="Mihaltcheva S."/>
            <person name="Morgado L.N."/>
            <person name="Niskanen T."/>
            <person name="Noordeloos M.E."/>
            <person name="Ohm R.A."/>
            <person name="Ortiz-Santana B."/>
            <person name="Ovrebo C."/>
            <person name="Racz N."/>
            <person name="Riley R."/>
            <person name="Savchenko A."/>
            <person name="Shiryaev A."/>
            <person name="Soop K."/>
            <person name="Spirin V."/>
            <person name="Szebenyi C."/>
            <person name="Tomsovsky M."/>
            <person name="Tulloss R.E."/>
            <person name="Uehling J."/>
            <person name="Grigoriev I.V."/>
            <person name="Vagvolgyi C."/>
            <person name="Papp T."/>
            <person name="Martin F.M."/>
            <person name="Miettinen O."/>
            <person name="Hibbett D.S."/>
            <person name="Nagy L.G."/>
        </authorList>
    </citation>
    <scope>NUCLEOTIDE SEQUENCE [LARGE SCALE GENOMIC DNA]</scope>
    <source>
        <strain evidence="2 3">CBS 962.96</strain>
    </source>
</reference>
<dbReference type="AlphaFoldDB" id="A0A4S8LBE3"/>
<gene>
    <name evidence="2" type="ORF">K435DRAFT_685207</name>
</gene>
<feature type="transmembrane region" description="Helical" evidence="1">
    <location>
        <begin position="95"/>
        <end position="113"/>
    </location>
</feature>
<keyword evidence="3" id="KW-1185">Reference proteome</keyword>
<evidence type="ECO:0000313" key="2">
    <source>
        <dbReference type="EMBL" id="THU85628.1"/>
    </source>
</evidence>
<evidence type="ECO:0000256" key="1">
    <source>
        <dbReference type="SAM" id="Phobius"/>
    </source>
</evidence>
<keyword evidence="1" id="KW-0472">Membrane</keyword>
<accession>A0A4S8LBE3</accession>